<feature type="domain" description="Tr-type G" evidence="9">
    <location>
        <begin position="47"/>
        <end position="324"/>
    </location>
</feature>
<dbReference type="FunFam" id="2.40.30.10:FF:000022">
    <property type="entry name" value="Elongation factor G, mitochondrial"/>
    <property type="match status" value="1"/>
</dbReference>
<keyword evidence="3 8" id="KW-0547">Nucleotide-binding</keyword>
<dbReference type="GO" id="GO:0070125">
    <property type="term" value="P:mitochondrial translational elongation"/>
    <property type="evidence" value="ECO:0007669"/>
    <property type="project" value="UniProtKB-UniRule"/>
</dbReference>
<dbReference type="PRINTS" id="PR00315">
    <property type="entry name" value="ELONGATNFCT"/>
</dbReference>
<comment type="function">
    <text evidence="8">Mitochondrial GTPase that catalyzes the GTP-dependent ribosomal translocation step during translation elongation. During this step, the ribosome changes from the pre-translocational (PRE) to the post-translocational (POST) state as the newly formed A-site-bound peptidyl-tRNA and P-site-bound deacylated tRNA move to the P and E sites, respectively. Catalyzes the coordinated movement of the two tRNA molecules, the mRNA and conformational changes in the ribosome.</text>
</comment>
<dbReference type="Gene3D" id="3.40.50.300">
    <property type="entry name" value="P-loop containing nucleotide triphosphate hydrolases"/>
    <property type="match status" value="1"/>
</dbReference>
<dbReference type="SMART" id="SM00889">
    <property type="entry name" value="EFG_IV"/>
    <property type="match status" value="1"/>
</dbReference>
<dbReference type="SUPFAM" id="SSF50447">
    <property type="entry name" value="Translation proteins"/>
    <property type="match status" value="1"/>
</dbReference>
<gene>
    <name evidence="10" type="ORF">BpHYR1_008146</name>
</gene>
<dbReference type="InterPro" id="IPR035647">
    <property type="entry name" value="EFG_III/V"/>
</dbReference>
<dbReference type="EMBL" id="REGN01009234">
    <property type="protein sequence ID" value="RNA01616.1"/>
    <property type="molecule type" value="Genomic_DNA"/>
</dbReference>
<dbReference type="PANTHER" id="PTHR43636">
    <property type="entry name" value="ELONGATION FACTOR G, MITOCHONDRIAL"/>
    <property type="match status" value="1"/>
</dbReference>
<dbReference type="CDD" id="cd01434">
    <property type="entry name" value="EFG_mtEFG1_IV"/>
    <property type="match status" value="1"/>
</dbReference>
<proteinExistence type="inferred from homology"/>
<dbReference type="CDD" id="cd01886">
    <property type="entry name" value="EF-G"/>
    <property type="match status" value="1"/>
</dbReference>
<dbReference type="Pfam" id="PF00009">
    <property type="entry name" value="GTP_EFTU"/>
    <property type="match status" value="1"/>
</dbReference>
<comment type="subcellular location">
    <subcellularLocation>
        <location evidence="1 8">Mitochondrion</location>
    </subcellularLocation>
</comment>
<dbReference type="Gene3D" id="3.30.230.10">
    <property type="match status" value="1"/>
</dbReference>
<feature type="binding site" evidence="8">
    <location>
        <begin position="123"/>
        <end position="127"/>
    </location>
    <ligand>
        <name>GTP</name>
        <dbReference type="ChEBI" id="CHEBI:37565"/>
    </ligand>
</feature>
<dbReference type="CDD" id="cd04091">
    <property type="entry name" value="mtEFG1_II_like"/>
    <property type="match status" value="1"/>
</dbReference>
<dbReference type="InterPro" id="IPR020568">
    <property type="entry name" value="Ribosomal_Su5_D2-typ_SF"/>
</dbReference>
<protein>
    <recommendedName>
        <fullName evidence="8">Elongation factor G, mitochondrial</fullName>
        <shortName evidence="8">EF-Gmt</shortName>
    </recommendedName>
    <alternativeName>
        <fullName evidence="8">Elongation factor G 1, mitochondrial</fullName>
        <shortName evidence="8">mEF-G 1</shortName>
    </alternativeName>
    <alternativeName>
        <fullName evidence="8">Elongation factor G1</fullName>
    </alternativeName>
</protein>
<dbReference type="NCBIfam" id="TIGR00231">
    <property type="entry name" value="small_GTP"/>
    <property type="match status" value="1"/>
</dbReference>
<dbReference type="FunFam" id="3.30.230.10:FF:000003">
    <property type="entry name" value="Elongation factor G"/>
    <property type="match status" value="1"/>
</dbReference>
<dbReference type="Gene3D" id="3.30.70.870">
    <property type="entry name" value="Elongation Factor G (Translational Gtpase), domain 3"/>
    <property type="match status" value="1"/>
</dbReference>
<dbReference type="GO" id="GO:0005739">
    <property type="term" value="C:mitochondrion"/>
    <property type="evidence" value="ECO:0007669"/>
    <property type="project" value="UniProtKB-SubCell"/>
</dbReference>
<keyword evidence="10" id="KW-0378">Hydrolase</keyword>
<dbReference type="InterPro" id="IPR027417">
    <property type="entry name" value="P-loop_NTPase"/>
</dbReference>
<evidence type="ECO:0000256" key="1">
    <source>
        <dbReference type="ARBA" id="ARBA00004173"/>
    </source>
</evidence>
<keyword evidence="11" id="KW-1185">Reference proteome</keyword>
<dbReference type="SUPFAM" id="SSF54211">
    <property type="entry name" value="Ribosomal protein S5 domain 2-like"/>
    <property type="match status" value="1"/>
</dbReference>
<dbReference type="Gene3D" id="3.30.70.240">
    <property type="match status" value="1"/>
</dbReference>
<sequence>MSGISLFNNLVRNSSKINFGSRVNQIVNFVAKNDTRRYLSSKVVKDSKIRNIGISAHIDSGKTTLTERLLFYSGRINQMHEVKGKDQVGATMDSMELERQRGITIQSAATYIDWKDHNINIIDTPGHVDFTIEVERALRVLDGAVLVLCAVGGVQSQTMTVNRQMKRYNVPFIAFINKLDRMGANHNRVAAQLKQKLGQNCALVQFPMGLESKFKGIVDVIEEKAIYFDGDCGEILREEPVPNEYKDELKKKKQELIESLSNVDEELGEMFLDEKVPTNEQIQNAIRRNVINRTFTPIFVGSALKNKGVQKLLDGVIQYLPNPSEITNYALDESSENPVKIPINPDRSGENKFLGLAFKLEAGRYGQLTYLRVYQGRIKKDDFAYNVRTGKKHKISRLVRMHSNFMEDITEAYAGDIIALFGIDCSTGDTFVTDKEFKLSMESMYVPDPVVSLSIKPADSNMNDNFSKGINRFMKEDPTFKVNYDSDSKELIAYGMGELHLDIYATRLEREYNCKCILGKPKVAFRETLLEPFEFDYLHKKQSGGQGQYGRVIGTLEPLPAEKYQSIEFVDQTTGTNVPDQFIPGIKRGFQNSLEKGILSGNKVTGLLFRLTDGANHCTDSTDLAFQLAAEGAMKQAFTEGKWQIIEPIMFVEVTAPEEFQSAVVGNLNKRNGIIVNSETNMGWFNLQCEVALNDMFGYSSEIRSLTQGKGEFAMEFLKYLPAREDVVNKLIDAYTTDKTPTKKKKKN</sequence>
<dbReference type="Pfam" id="PF00679">
    <property type="entry name" value="EFG_C"/>
    <property type="match status" value="1"/>
</dbReference>
<dbReference type="Gene3D" id="2.40.30.10">
    <property type="entry name" value="Translation factors"/>
    <property type="match status" value="1"/>
</dbReference>
<dbReference type="InterPro" id="IPR041095">
    <property type="entry name" value="EFG_II"/>
</dbReference>
<dbReference type="OrthoDB" id="198619at2759"/>
<evidence type="ECO:0000256" key="4">
    <source>
        <dbReference type="ARBA" id="ARBA00022768"/>
    </source>
</evidence>
<dbReference type="InterPro" id="IPR004161">
    <property type="entry name" value="EFTu-like_2"/>
</dbReference>
<dbReference type="InterPro" id="IPR004540">
    <property type="entry name" value="Transl_elong_EFG/EF2"/>
</dbReference>
<evidence type="ECO:0000256" key="3">
    <source>
        <dbReference type="ARBA" id="ARBA00022741"/>
    </source>
</evidence>
<dbReference type="UniPathway" id="UPA00345"/>
<keyword evidence="4 8" id="KW-0251">Elongation factor</keyword>
<dbReference type="STRING" id="10195.A0A3M7PR80"/>
<dbReference type="Pfam" id="PF03144">
    <property type="entry name" value="GTP_EFTU_D2"/>
    <property type="match status" value="1"/>
</dbReference>
<dbReference type="InterPro" id="IPR014721">
    <property type="entry name" value="Ribsml_uS5_D2-typ_fold_subgr"/>
</dbReference>
<keyword evidence="6 8" id="KW-0496">Mitochondrion</keyword>
<dbReference type="PROSITE" id="PS00301">
    <property type="entry name" value="G_TR_1"/>
    <property type="match status" value="1"/>
</dbReference>
<comment type="caution">
    <text evidence="10">The sequence shown here is derived from an EMBL/GenBank/DDBJ whole genome shotgun (WGS) entry which is preliminary data.</text>
</comment>
<name>A0A3M7PR80_BRAPC</name>
<dbReference type="PROSITE" id="PS51722">
    <property type="entry name" value="G_TR_2"/>
    <property type="match status" value="1"/>
</dbReference>
<dbReference type="NCBIfam" id="TIGR00484">
    <property type="entry name" value="EF-G"/>
    <property type="match status" value="1"/>
</dbReference>
<evidence type="ECO:0000313" key="10">
    <source>
        <dbReference type="EMBL" id="RNA01616.1"/>
    </source>
</evidence>
<dbReference type="PANTHER" id="PTHR43636:SF2">
    <property type="entry name" value="ELONGATION FACTOR G, MITOCHONDRIAL"/>
    <property type="match status" value="1"/>
</dbReference>
<dbReference type="FunFam" id="3.40.50.300:FF:000539">
    <property type="entry name" value="Elongation factor G, mitochondrial"/>
    <property type="match status" value="1"/>
</dbReference>
<dbReference type="InterPro" id="IPR009022">
    <property type="entry name" value="EFG_III"/>
</dbReference>
<organism evidence="10 11">
    <name type="scientific">Brachionus plicatilis</name>
    <name type="common">Marine rotifer</name>
    <name type="synonym">Brachionus muelleri</name>
    <dbReference type="NCBI Taxonomy" id="10195"/>
    <lineage>
        <taxon>Eukaryota</taxon>
        <taxon>Metazoa</taxon>
        <taxon>Spiralia</taxon>
        <taxon>Gnathifera</taxon>
        <taxon>Rotifera</taxon>
        <taxon>Eurotatoria</taxon>
        <taxon>Monogononta</taxon>
        <taxon>Pseudotrocha</taxon>
        <taxon>Ploima</taxon>
        <taxon>Brachionidae</taxon>
        <taxon>Brachionus</taxon>
    </lineage>
</organism>
<evidence type="ECO:0000256" key="5">
    <source>
        <dbReference type="ARBA" id="ARBA00022917"/>
    </source>
</evidence>
<dbReference type="GO" id="GO:0005525">
    <property type="term" value="F:GTP binding"/>
    <property type="evidence" value="ECO:0007669"/>
    <property type="project" value="UniProtKB-UniRule"/>
</dbReference>
<dbReference type="InterPro" id="IPR005225">
    <property type="entry name" value="Small_GTP-bd"/>
</dbReference>
<keyword evidence="5 8" id="KW-0648">Protein biosynthesis</keyword>
<evidence type="ECO:0000259" key="9">
    <source>
        <dbReference type="PROSITE" id="PS51722"/>
    </source>
</evidence>
<dbReference type="InterPro" id="IPR009000">
    <property type="entry name" value="Transl_B-barrel_sf"/>
</dbReference>
<evidence type="ECO:0000256" key="2">
    <source>
        <dbReference type="ARBA" id="ARBA00005870"/>
    </source>
</evidence>
<dbReference type="AlphaFoldDB" id="A0A3M7PR80"/>
<feature type="binding site" evidence="8">
    <location>
        <begin position="177"/>
        <end position="180"/>
    </location>
    <ligand>
        <name>GTP</name>
        <dbReference type="ChEBI" id="CHEBI:37565"/>
    </ligand>
</feature>
<dbReference type="HAMAP" id="MF_00054_B">
    <property type="entry name" value="EF_G_EF_2_B"/>
    <property type="match status" value="1"/>
</dbReference>
<feature type="binding site" evidence="8">
    <location>
        <begin position="56"/>
        <end position="63"/>
    </location>
    <ligand>
        <name>GTP</name>
        <dbReference type="ChEBI" id="CHEBI:37565"/>
    </ligand>
</feature>
<accession>A0A3M7PR80</accession>
<dbReference type="Pfam" id="PF14492">
    <property type="entry name" value="EFG_III"/>
    <property type="match status" value="1"/>
</dbReference>
<dbReference type="NCBIfam" id="NF009381">
    <property type="entry name" value="PRK12740.1-5"/>
    <property type="match status" value="1"/>
</dbReference>
<comment type="pathway">
    <text evidence="8">Protein biosynthesis; polypeptide chain elongation.</text>
</comment>
<dbReference type="SMART" id="SM00838">
    <property type="entry name" value="EFG_C"/>
    <property type="match status" value="1"/>
</dbReference>
<comment type="similarity">
    <text evidence="8">Belongs to the GTP-binding elongation factor family. EF-G/EF-2 subfamily.</text>
</comment>
<dbReference type="CDD" id="cd16262">
    <property type="entry name" value="EFG_III"/>
    <property type="match status" value="1"/>
</dbReference>
<dbReference type="Pfam" id="PF03764">
    <property type="entry name" value="EFG_IV"/>
    <property type="match status" value="1"/>
</dbReference>
<dbReference type="SUPFAM" id="SSF54980">
    <property type="entry name" value="EF-G C-terminal domain-like"/>
    <property type="match status" value="2"/>
</dbReference>
<dbReference type="InterPro" id="IPR031157">
    <property type="entry name" value="G_TR_CS"/>
</dbReference>
<evidence type="ECO:0000256" key="6">
    <source>
        <dbReference type="ARBA" id="ARBA00023128"/>
    </source>
</evidence>
<dbReference type="FunFam" id="3.30.70.240:FF:000001">
    <property type="entry name" value="Elongation factor G"/>
    <property type="match status" value="1"/>
</dbReference>
<dbReference type="GO" id="GO:0003924">
    <property type="term" value="F:GTPase activity"/>
    <property type="evidence" value="ECO:0007669"/>
    <property type="project" value="UniProtKB-UniRule"/>
</dbReference>
<reference evidence="10 11" key="1">
    <citation type="journal article" date="2018" name="Sci. Rep.">
        <title>Genomic signatures of local adaptation to the degree of environmental predictability in rotifers.</title>
        <authorList>
            <person name="Franch-Gras L."/>
            <person name="Hahn C."/>
            <person name="Garcia-Roger E.M."/>
            <person name="Carmona M.J."/>
            <person name="Serra M."/>
            <person name="Gomez A."/>
        </authorList>
    </citation>
    <scope>NUCLEOTIDE SEQUENCE [LARGE SCALE GENOMIC DNA]</scope>
    <source>
        <strain evidence="10">HYR1</strain>
    </source>
</reference>
<dbReference type="FunFam" id="3.30.70.870:FF:000001">
    <property type="entry name" value="Elongation factor G"/>
    <property type="match status" value="1"/>
</dbReference>
<dbReference type="SUPFAM" id="SSF52540">
    <property type="entry name" value="P-loop containing nucleoside triphosphate hydrolases"/>
    <property type="match status" value="1"/>
</dbReference>
<dbReference type="InterPro" id="IPR047872">
    <property type="entry name" value="EFG_IV"/>
</dbReference>
<evidence type="ECO:0000256" key="8">
    <source>
        <dbReference type="HAMAP-Rule" id="MF_03061"/>
    </source>
</evidence>
<dbReference type="Proteomes" id="UP000276133">
    <property type="component" value="Unassembled WGS sequence"/>
</dbReference>
<dbReference type="GO" id="GO:0003746">
    <property type="term" value="F:translation elongation factor activity"/>
    <property type="evidence" value="ECO:0007669"/>
    <property type="project" value="UniProtKB-UniRule"/>
</dbReference>
<dbReference type="InterPro" id="IPR005517">
    <property type="entry name" value="Transl_elong_EFG/EF2_IV"/>
</dbReference>
<evidence type="ECO:0000256" key="7">
    <source>
        <dbReference type="ARBA" id="ARBA00023134"/>
    </source>
</evidence>
<dbReference type="InterPro" id="IPR000795">
    <property type="entry name" value="T_Tr_GTP-bd_dom"/>
</dbReference>
<comment type="similarity">
    <text evidence="2">Belongs to the TRAFAC class translation factor GTPase superfamily. Classic translation factor GTPase family. EF-G/EF-2 subfamily.</text>
</comment>
<keyword evidence="7 8" id="KW-0342">GTP-binding</keyword>
<evidence type="ECO:0000313" key="11">
    <source>
        <dbReference type="Proteomes" id="UP000276133"/>
    </source>
</evidence>
<dbReference type="InterPro" id="IPR000640">
    <property type="entry name" value="EFG_V-like"/>
</dbReference>